<keyword evidence="7" id="KW-1185">Reference proteome</keyword>
<evidence type="ECO:0000256" key="1">
    <source>
        <dbReference type="ARBA" id="ARBA00009677"/>
    </source>
</evidence>
<dbReference type="Pfam" id="PF06429">
    <property type="entry name" value="Flg_bbr_C"/>
    <property type="match status" value="1"/>
</dbReference>
<evidence type="ECO:0000259" key="4">
    <source>
        <dbReference type="Pfam" id="PF06429"/>
    </source>
</evidence>
<gene>
    <name evidence="6" type="primary">flgG_2</name>
    <name evidence="6" type="ORF">SH1V18_09820</name>
</gene>
<dbReference type="InterPro" id="IPR037925">
    <property type="entry name" value="FlgE/F/G-like"/>
</dbReference>
<dbReference type="GO" id="GO:0009425">
    <property type="term" value="C:bacterial-type flagellum basal body"/>
    <property type="evidence" value="ECO:0007669"/>
    <property type="project" value="UniProtKB-SubCell"/>
</dbReference>
<dbReference type="PROSITE" id="PS00588">
    <property type="entry name" value="FLAGELLA_BB_ROD"/>
    <property type="match status" value="1"/>
</dbReference>
<dbReference type="Proteomes" id="UP001144256">
    <property type="component" value="Unassembled WGS sequence"/>
</dbReference>
<organism evidence="6 7">
    <name type="scientific">Vallitalea longa</name>
    <dbReference type="NCBI Taxonomy" id="2936439"/>
    <lineage>
        <taxon>Bacteria</taxon>
        <taxon>Bacillati</taxon>
        <taxon>Bacillota</taxon>
        <taxon>Clostridia</taxon>
        <taxon>Lachnospirales</taxon>
        <taxon>Vallitaleaceae</taxon>
        <taxon>Vallitalea</taxon>
    </lineage>
</organism>
<keyword evidence="6" id="KW-0282">Flagellum</keyword>
<feature type="domain" description="Flagellar hook protein FlgE/F/G-like D1" evidence="5">
    <location>
        <begin position="94"/>
        <end position="162"/>
    </location>
</feature>
<dbReference type="Pfam" id="PF22692">
    <property type="entry name" value="LlgE_F_G_D1"/>
    <property type="match status" value="1"/>
</dbReference>
<accession>A0A9W6DEI8</accession>
<comment type="similarity">
    <text evidence="1 2">Belongs to the flagella basal body rod proteins family.</text>
</comment>
<sequence length="256" mass="28257">MVRGLYTASNGMVAQQEKLDIISNNLANVNTTGFKKDGVIIESFNSVLTTKINDRSMPMNQTIGKMTLGCRVGQVYTDNTQGGATMTDDPYNVAILGNGMFNIGIEDKEGNQQIRYTRDGSFTLSTDGTLMTKEGNYILGQNGKIVIPSGSNNIRISENGTIFDNDTQIDKLLLTDFENPESLRKIGDNLYSQTEDTKTNPFGGKLMQGYLESSNVNTVREMVDMISVMRTYEANQKVIQTQDETLKKAVNDVGRL</sequence>
<keyword evidence="6" id="KW-0966">Cell projection</keyword>
<dbReference type="AlphaFoldDB" id="A0A9W6DEI8"/>
<evidence type="ECO:0000259" key="3">
    <source>
        <dbReference type="Pfam" id="PF00460"/>
    </source>
</evidence>
<dbReference type="Pfam" id="PF00460">
    <property type="entry name" value="Flg_bb_rod"/>
    <property type="match status" value="1"/>
</dbReference>
<dbReference type="PANTHER" id="PTHR30435:SF19">
    <property type="entry name" value="FLAGELLAR BASAL-BODY ROD PROTEIN FLGG"/>
    <property type="match status" value="1"/>
</dbReference>
<feature type="domain" description="Flagellar basal body rod protein N-terminal" evidence="3">
    <location>
        <begin position="5"/>
        <end position="35"/>
    </location>
</feature>
<dbReference type="InterPro" id="IPR020013">
    <property type="entry name" value="Flagellar_FlgE/F/G"/>
</dbReference>
<evidence type="ECO:0000259" key="5">
    <source>
        <dbReference type="Pfam" id="PF22692"/>
    </source>
</evidence>
<name>A0A9W6DEI8_9FIRM</name>
<keyword evidence="2" id="KW-0975">Bacterial flagellum</keyword>
<proteinExistence type="inferred from homology"/>
<dbReference type="GO" id="GO:0071978">
    <property type="term" value="P:bacterial-type flagellum-dependent swarming motility"/>
    <property type="evidence" value="ECO:0007669"/>
    <property type="project" value="TreeGrafter"/>
</dbReference>
<feature type="domain" description="Flagellar basal-body/hook protein C-terminal" evidence="4">
    <location>
        <begin position="207"/>
        <end position="251"/>
    </location>
</feature>
<evidence type="ECO:0000313" key="7">
    <source>
        <dbReference type="Proteomes" id="UP001144256"/>
    </source>
</evidence>
<reference evidence="6" key="1">
    <citation type="submission" date="2022-06" db="EMBL/GenBank/DDBJ databases">
        <title>Vallitalea longa sp. nov., an anaerobic bacterium isolated from marine sediment.</title>
        <authorList>
            <person name="Hirano S."/>
            <person name="Terahara T."/>
            <person name="Mori K."/>
            <person name="Hamada M."/>
            <person name="Matsumoto R."/>
            <person name="Kobayashi T."/>
        </authorList>
    </citation>
    <scope>NUCLEOTIDE SEQUENCE</scope>
    <source>
        <strain evidence="6">SH18-1</strain>
    </source>
</reference>
<dbReference type="NCBIfam" id="TIGR03506">
    <property type="entry name" value="FlgEFG_subfam"/>
    <property type="match status" value="2"/>
</dbReference>
<comment type="subcellular location">
    <subcellularLocation>
        <location evidence="2">Bacterial flagellum basal body</location>
    </subcellularLocation>
</comment>
<protein>
    <submittedName>
        <fullName evidence="6">Flagellar basal body protein</fullName>
    </submittedName>
</protein>
<dbReference type="SUPFAM" id="SSF117143">
    <property type="entry name" value="Flagellar hook protein flgE"/>
    <property type="match status" value="1"/>
</dbReference>
<evidence type="ECO:0000313" key="6">
    <source>
        <dbReference type="EMBL" id="GKX28502.1"/>
    </source>
</evidence>
<dbReference type="InterPro" id="IPR001444">
    <property type="entry name" value="Flag_bb_rod_N"/>
</dbReference>
<comment type="caution">
    <text evidence="6">The sequence shown here is derived from an EMBL/GenBank/DDBJ whole genome shotgun (WGS) entry which is preliminary data.</text>
</comment>
<dbReference type="InterPro" id="IPR019776">
    <property type="entry name" value="Flagellar_basal_body_rod_CS"/>
</dbReference>
<dbReference type="EMBL" id="BRLB01000001">
    <property type="protein sequence ID" value="GKX28502.1"/>
    <property type="molecule type" value="Genomic_DNA"/>
</dbReference>
<dbReference type="InterPro" id="IPR053967">
    <property type="entry name" value="LlgE_F_G-like_D1"/>
</dbReference>
<dbReference type="InterPro" id="IPR010930">
    <property type="entry name" value="Flg_bb/hook_C_dom"/>
</dbReference>
<dbReference type="RefSeq" id="WP_281812822.1">
    <property type="nucleotide sequence ID" value="NZ_BRLB01000001.1"/>
</dbReference>
<evidence type="ECO:0000256" key="2">
    <source>
        <dbReference type="RuleBase" id="RU362116"/>
    </source>
</evidence>
<dbReference type="PANTHER" id="PTHR30435">
    <property type="entry name" value="FLAGELLAR PROTEIN"/>
    <property type="match status" value="1"/>
</dbReference>
<keyword evidence="6" id="KW-0969">Cilium</keyword>